<dbReference type="SUPFAM" id="SSF53850">
    <property type="entry name" value="Periplasmic binding protein-like II"/>
    <property type="match status" value="1"/>
</dbReference>
<dbReference type="EMBL" id="PPTT01000002">
    <property type="protein sequence ID" value="RDB71518.1"/>
    <property type="molecule type" value="Genomic_DNA"/>
</dbReference>
<gene>
    <name evidence="6" type="ORF">C1876_01845</name>
    <name evidence="7" type="ORF">DMP09_06915</name>
</gene>
<comment type="caution">
    <text evidence="7">The sequence shown here is derived from an EMBL/GenBank/DDBJ whole genome shotgun (WGS) entry which is preliminary data.</text>
</comment>
<reference evidence="9" key="2">
    <citation type="submission" date="2018-05" db="EMBL/GenBank/DDBJ databases">
        <title>Genome Sequencing of selected type strains of the family Eggerthellaceae.</title>
        <authorList>
            <person name="Danylec N."/>
            <person name="Stoll D.A."/>
            <person name="Doetsch A."/>
            <person name="Huch M."/>
        </authorList>
    </citation>
    <scope>NUCLEOTIDE SEQUENCE [LARGE SCALE GENOMIC DNA]</scope>
    <source>
        <strain evidence="9">DSM 16107</strain>
    </source>
</reference>
<dbReference type="InterPro" id="IPR036388">
    <property type="entry name" value="WH-like_DNA-bd_sf"/>
</dbReference>
<dbReference type="PROSITE" id="PS50931">
    <property type="entry name" value="HTH_LYSR"/>
    <property type="match status" value="1"/>
</dbReference>
<comment type="similarity">
    <text evidence="1">Belongs to the LysR transcriptional regulatory family.</text>
</comment>
<dbReference type="GO" id="GO:0032993">
    <property type="term" value="C:protein-DNA complex"/>
    <property type="evidence" value="ECO:0007669"/>
    <property type="project" value="TreeGrafter"/>
</dbReference>
<dbReference type="InterPro" id="IPR036390">
    <property type="entry name" value="WH_DNA-bd_sf"/>
</dbReference>
<keyword evidence="4" id="KW-0804">Transcription</keyword>
<dbReference type="SUPFAM" id="SSF46785">
    <property type="entry name" value="Winged helix' DNA-binding domain"/>
    <property type="match status" value="1"/>
</dbReference>
<evidence type="ECO:0000256" key="2">
    <source>
        <dbReference type="ARBA" id="ARBA00023015"/>
    </source>
</evidence>
<feature type="domain" description="HTH lysR-type" evidence="5">
    <location>
        <begin position="38"/>
        <end position="96"/>
    </location>
</feature>
<reference evidence="6 8" key="1">
    <citation type="journal article" date="2018" name="Elife">
        <title>Discovery and characterization of a prevalent human gut bacterial enzyme sufficient for the inactivation of a family of plant toxins.</title>
        <authorList>
            <person name="Koppel N."/>
            <person name="Bisanz J.E."/>
            <person name="Pandelia M.E."/>
            <person name="Turnbaugh P.J."/>
            <person name="Balskus E.P."/>
        </authorList>
    </citation>
    <scope>NUCLEOTIDE SEQUENCE [LARGE SCALE GENOMIC DNA]</scope>
    <source>
        <strain evidence="6 8">DSM 16107</strain>
    </source>
</reference>
<dbReference type="PANTHER" id="PTHR30346">
    <property type="entry name" value="TRANSCRIPTIONAL DUAL REGULATOR HCAR-RELATED"/>
    <property type="match status" value="1"/>
</dbReference>
<evidence type="ECO:0000259" key="5">
    <source>
        <dbReference type="PROSITE" id="PS50931"/>
    </source>
</evidence>
<evidence type="ECO:0000313" key="7">
    <source>
        <dbReference type="EMBL" id="RNM42015.1"/>
    </source>
</evidence>
<dbReference type="GO" id="GO:0003700">
    <property type="term" value="F:DNA-binding transcription factor activity"/>
    <property type="evidence" value="ECO:0007669"/>
    <property type="project" value="InterPro"/>
</dbReference>
<evidence type="ECO:0000313" key="8">
    <source>
        <dbReference type="Proteomes" id="UP000253817"/>
    </source>
</evidence>
<dbReference type="InterPro" id="IPR000847">
    <property type="entry name" value="LysR_HTH_N"/>
</dbReference>
<sequence>MAPTALRRVFPKEVGESRSRPRGILHARERCVRGGSRVNIEHLCEFIELSRQLNFTSTAKTLHMTQPALSNHVRALERETGVLLIERAANDRTRLTPAGQCFLDTALEIVALHDDLLPRLQTLQQNAEGKIVIRSPRHEYSAPLLNYIYEFQKIHAHIDVVICPWADIDGIEDVASGKVDCAYLGYADYEDEELQRKHQVELVPYTETELLLWVDKSHPLAAIPHPCIDDLNGHTLLIPANMKHDSWNACITGTVKRNNLRCAINERYCDSLEDLALNKALPEDVLLCDASLLTFPPFQLRDDRVTLHFSPRVFGPVSICHKLDEDNPAMVLFADFLSRKYQPAER</sequence>
<dbReference type="PANTHER" id="PTHR30346:SF28">
    <property type="entry name" value="HTH-TYPE TRANSCRIPTIONAL REGULATOR CYNR"/>
    <property type="match status" value="1"/>
</dbReference>
<dbReference type="AlphaFoldDB" id="A0A3N0IYH9"/>
<keyword evidence="8" id="KW-1185">Reference proteome</keyword>
<protein>
    <recommendedName>
        <fullName evidence="5">HTH lysR-type domain-containing protein</fullName>
    </recommendedName>
</protein>
<dbReference type="GO" id="GO:0003677">
    <property type="term" value="F:DNA binding"/>
    <property type="evidence" value="ECO:0007669"/>
    <property type="project" value="UniProtKB-KW"/>
</dbReference>
<dbReference type="Gene3D" id="1.10.10.10">
    <property type="entry name" value="Winged helix-like DNA-binding domain superfamily/Winged helix DNA-binding domain"/>
    <property type="match status" value="1"/>
</dbReference>
<evidence type="ECO:0000256" key="3">
    <source>
        <dbReference type="ARBA" id="ARBA00023125"/>
    </source>
</evidence>
<evidence type="ECO:0000313" key="9">
    <source>
        <dbReference type="Proteomes" id="UP000270112"/>
    </source>
</evidence>
<reference evidence="7" key="3">
    <citation type="journal article" date="2019" name="Microbiol. Resour. Announc.">
        <title>Draft Genome Sequences of Type Strains of Gordonibacter faecihominis, Paraeggerthella hongkongensis, Parvibacter caecicola,Slackia equolifaciens, Slackia faecicanis, and Slackia isoflavoniconvertens.</title>
        <authorList>
            <person name="Danylec N."/>
            <person name="Stoll D.A."/>
            <person name="Dotsch A."/>
            <person name="Huch M."/>
        </authorList>
    </citation>
    <scope>NUCLEOTIDE SEQUENCE</scope>
    <source>
        <strain evidence="7">DSM 16107</strain>
    </source>
</reference>
<dbReference type="PRINTS" id="PR00039">
    <property type="entry name" value="HTHLYSR"/>
</dbReference>
<dbReference type="Proteomes" id="UP000253817">
    <property type="component" value="Unassembled WGS sequence"/>
</dbReference>
<evidence type="ECO:0000256" key="1">
    <source>
        <dbReference type="ARBA" id="ARBA00009437"/>
    </source>
</evidence>
<dbReference type="Proteomes" id="UP000270112">
    <property type="component" value="Unassembled WGS sequence"/>
</dbReference>
<accession>A0A3N0IYH9</accession>
<keyword evidence="2" id="KW-0805">Transcription regulation</keyword>
<dbReference type="Pfam" id="PF00126">
    <property type="entry name" value="HTH_1"/>
    <property type="match status" value="1"/>
</dbReference>
<evidence type="ECO:0000256" key="4">
    <source>
        <dbReference type="ARBA" id="ARBA00023163"/>
    </source>
</evidence>
<evidence type="ECO:0000313" key="6">
    <source>
        <dbReference type="EMBL" id="RDB71518.1"/>
    </source>
</evidence>
<dbReference type="EMBL" id="QICC01000021">
    <property type="protein sequence ID" value="RNM42015.1"/>
    <property type="molecule type" value="Genomic_DNA"/>
</dbReference>
<proteinExistence type="inferred from homology"/>
<organism evidence="7 9">
    <name type="scientific">Eggerthella sinensis</name>
    <dbReference type="NCBI Taxonomy" id="242230"/>
    <lineage>
        <taxon>Bacteria</taxon>
        <taxon>Bacillati</taxon>
        <taxon>Actinomycetota</taxon>
        <taxon>Coriobacteriia</taxon>
        <taxon>Eggerthellales</taxon>
        <taxon>Eggerthellaceae</taxon>
        <taxon>Eggerthella</taxon>
    </lineage>
</organism>
<keyword evidence="3" id="KW-0238">DNA-binding</keyword>
<name>A0A3N0IYH9_9ACTN</name>